<comment type="similarity">
    <text evidence="1">Belongs to the N(4)/N(6)-methyltransferase family.</text>
</comment>
<evidence type="ECO:0000313" key="10">
    <source>
        <dbReference type="EMBL" id="MBD1224030.1"/>
    </source>
</evidence>
<name>A0ABR7VRW6_VIRHA</name>
<protein>
    <recommendedName>
        <fullName evidence="2">site-specific DNA-methyltransferase (adenine-specific)</fullName>
        <ecNumber evidence="2">2.1.1.72</ecNumber>
    </recommendedName>
</protein>
<dbReference type="InterPro" id="IPR051537">
    <property type="entry name" value="DNA_Adenine_Mtase"/>
</dbReference>
<keyword evidence="4" id="KW-0808">Transferase</keyword>
<dbReference type="Gene3D" id="3.40.50.150">
    <property type="entry name" value="Vaccinia Virus protein VP39"/>
    <property type="match status" value="1"/>
</dbReference>
<feature type="domain" description="DNA methylase adenine-specific" evidence="9">
    <location>
        <begin position="329"/>
        <end position="516"/>
    </location>
</feature>
<dbReference type="PRINTS" id="PR00507">
    <property type="entry name" value="N12N6MTFRASE"/>
</dbReference>
<dbReference type="PANTHER" id="PTHR42933:SF3">
    <property type="entry name" value="TYPE I RESTRICTION ENZYME MJAVIII METHYLASE SUBUNIT"/>
    <property type="match status" value="1"/>
</dbReference>
<keyword evidence="5" id="KW-0949">S-adenosyl-L-methionine</keyword>
<evidence type="ECO:0000256" key="1">
    <source>
        <dbReference type="ARBA" id="ARBA00006594"/>
    </source>
</evidence>
<organism evidence="10 11">
    <name type="scientific">Virgibacillus halodenitrificans</name>
    <name type="common">Bacillus halodenitrificans</name>
    <dbReference type="NCBI Taxonomy" id="1482"/>
    <lineage>
        <taxon>Bacteria</taxon>
        <taxon>Bacillati</taxon>
        <taxon>Bacillota</taxon>
        <taxon>Bacilli</taxon>
        <taxon>Bacillales</taxon>
        <taxon>Bacillaceae</taxon>
        <taxon>Virgibacillus</taxon>
    </lineage>
</organism>
<dbReference type="PANTHER" id="PTHR42933">
    <property type="entry name" value="SLR6095 PROTEIN"/>
    <property type="match status" value="1"/>
</dbReference>
<evidence type="ECO:0000256" key="2">
    <source>
        <dbReference type="ARBA" id="ARBA00011900"/>
    </source>
</evidence>
<dbReference type="GO" id="GO:0032259">
    <property type="term" value="P:methylation"/>
    <property type="evidence" value="ECO:0007669"/>
    <property type="project" value="UniProtKB-KW"/>
</dbReference>
<accession>A0ABR7VRW6</accession>
<feature type="coiled-coil region" evidence="8">
    <location>
        <begin position="501"/>
        <end position="573"/>
    </location>
</feature>
<keyword evidence="6" id="KW-0680">Restriction system</keyword>
<proteinExistence type="inferred from homology"/>
<dbReference type="SUPFAM" id="SSF53335">
    <property type="entry name" value="S-adenosyl-L-methionine-dependent methyltransferases"/>
    <property type="match status" value="1"/>
</dbReference>
<evidence type="ECO:0000256" key="4">
    <source>
        <dbReference type="ARBA" id="ARBA00022679"/>
    </source>
</evidence>
<dbReference type="InterPro" id="IPR003356">
    <property type="entry name" value="DNA_methylase_A-5"/>
</dbReference>
<comment type="caution">
    <text evidence="10">The sequence shown here is derived from an EMBL/GenBank/DDBJ whole genome shotgun (WGS) entry which is preliminary data.</text>
</comment>
<dbReference type="Gene3D" id="1.20.1260.30">
    <property type="match status" value="1"/>
</dbReference>
<evidence type="ECO:0000256" key="6">
    <source>
        <dbReference type="ARBA" id="ARBA00022747"/>
    </source>
</evidence>
<evidence type="ECO:0000313" key="11">
    <source>
        <dbReference type="Proteomes" id="UP000621631"/>
    </source>
</evidence>
<keyword evidence="8" id="KW-0175">Coiled coil</keyword>
<evidence type="ECO:0000256" key="3">
    <source>
        <dbReference type="ARBA" id="ARBA00022603"/>
    </source>
</evidence>
<sequence length="736" mass="85089">MSKYLSLDPRVELEQILTIDLKNAFEKRGFEVLHNGGASHAPAGRSDIELFSTSVHISVEAAKRFGAQQDGEFNSIKEHLQEIKIKHSEKDCYCIFVTPSTSKRMIDSIRDFNRQRAQEGKTDMKILPLNFEIMEYYLTKLAESEKELYPIDDLMKVFELHNDYVDDLRIKKLIQQHIFPFDNDLLDEIESMEVERDNKTLEELVKDLDKLENYMRENGIATGSAAINTLIYLVFIKIFEEKRERDNNPNRLLDLDSYSTYKNNLDQTTRRTGRAIHVLFNTIKAEDEFLNSGMFTENDVLPDSLNDDFIVEQIIPVFSKYSFIGTLVDALGAVYEVLAKRSEKDVRVGQFFTPDNVVRFMVKLAELEQNDYVLDPACGTGRFLIHSMSQLLNSVNEPTEKRTIDKKKHIKSQQLIGSDIDMRVAKIAKMNMWVHGDGKTNIHGEVNGLTLYQMDGYNFDNNFDVILTNPPLGEVNYQTTTFTSLGEIKDRMERFPILPLKNKSEERLAAILSRIEMYRNELFELRELQEKEKEGSKEYKLLNRQIAGKIRTLENNQTRLEILEEEMQDGKLDLEITGNKMKGGALFLPSIWHYLKDDTNKTDLPEWRGGKLITILDEGILNTDEYSSLRGYLREHFYIKAVISLTRDTFVPISKTSTKTSIVYAIKKTDLTALQKEPTFFAHVEKVGLDTKGKEIENHLDGIFEDYISFKRKVLNSYREKEFVKSLFLKQVSKGD</sequence>
<evidence type="ECO:0000256" key="7">
    <source>
        <dbReference type="ARBA" id="ARBA00047942"/>
    </source>
</evidence>
<evidence type="ECO:0000259" key="9">
    <source>
        <dbReference type="Pfam" id="PF02384"/>
    </source>
</evidence>
<dbReference type="CDD" id="cd02440">
    <property type="entry name" value="AdoMet_MTases"/>
    <property type="match status" value="1"/>
</dbReference>
<dbReference type="InterPro" id="IPR029063">
    <property type="entry name" value="SAM-dependent_MTases_sf"/>
</dbReference>
<evidence type="ECO:0000256" key="5">
    <source>
        <dbReference type="ARBA" id="ARBA00022691"/>
    </source>
</evidence>
<dbReference type="GO" id="GO:0008168">
    <property type="term" value="F:methyltransferase activity"/>
    <property type="evidence" value="ECO:0007669"/>
    <property type="project" value="UniProtKB-KW"/>
</dbReference>
<dbReference type="EC" id="2.1.1.72" evidence="2"/>
<reference evidence="10 11" key="1">
    <citation type="submission" date="2020-09" db="EMBL/GenBank/DDBJ databases">
        <title>Draft Genome Sequences of Oil-Oxidizing Bacteria Halomonas titanicae, Marinobacter lutaoensis, and Virgibacillus halodenitrificans Isolated from Highly Saline Environments.</title>
        <authorList>
            <person name="Grouzdev D.S."/>
            <person name="Sokolova D.S."/>
            <person name="Semenova E.M."/>
            <person name="Borzenkov I.A."/>
            <person name="Bidzhieva S.K."/>
            <person name="Poltaraus A.B."/>
            <person name="Nazina T.N."/>
        </authorList>
    </citation>
    <scope>NUCLEOTIDE SEQUENCE [LARGE SCALE GENOMIC DNA]</scope>
    <source>
        <strain evidence="10 11">VKM B-3472D</strain>
    </source>
</reference>
<dbReference type="RefSeq" id="WP_189778944.1">
    <property type="nucleotide sequence ID" value="NZ_JACWEZ010000012.1"/>
</dbReference>
<dbReference type="EMBL" id="JACWEZ010000012">
    <property type="protein sequence ID" value="MBD1224030.1"/>
    <property type="molecule type" value="Genomic_DNA"/>
</dbReference>
<gene>
    <name evidence="10" type="ORF">IC602_15590</name>
</gene>
<dbReference type="InterPro" id="IPR038333">
    <property type="entry name" value="T1MK-like_N_sf"/>
</dbReference>
<comment type="catalytic activity">
    <reaction evidence="7">
        <text>a 2'-deoxyadenosine in DNA + S-adenosyl-L-methionine = an N(6)-methyl-2'-deoxyadenosine in DNA + S-adenosyl-L-homocysteine + H(+)</text>
        <dbReference type="Rhea" id="RHEA:15197"/>
        <dbReference type="Rhea" id="RHEA-COMP:12418"/>
        <dbReference type="Rhea" id="RHEA-COMP:12419"/>
        <dbReference type="ChEBI" id="CHEBI:15378"/>
        <dbReference type="ChEBI" id="CHEBI:57856"/>
        <dbReference type="ChEBI" id="CHEBI:59789"/>
        <dbReference type="ChEBI" id="CHEBI:90615"/>
        <dbReference type="ChEBI" id="CHEBI:90616"/>
        <dbReference type="EC" id="2.1.1.72"/>
    </reaction>
</comment>
<keyword evidence="3 10" id="KW-0489">Methyltransferase</keyword>
<keyword evidence="11" id="KW-1185">Reference proteome</keyword>
<dbReference type="Gene3D" id="3.40.91.50">
    <property type="match status" value="1"/>
</dbReference>
<dbReference type="Pfam" id="PF02384">
    <property type="entry name" value="N6_Mtase"/>
    <property type="match status" value="1"/>
</dbReference>
<dbReference type="Proteomes" id="UP000621631">
    <property type="component" value="Unassembled WGS sequence"/>
</dbReference>
<evidence type="ECO:0000256" key="8">
    <source>
        <dbReference type="SAM" id="Coils"/>
    </source>
</evidence>